<evidence type="ECO:0000313" key="3">
    <source>
        <dbReference type="Proteomes" id="UP000327493"/>
    </source>
</evidence>
<protein>
    <submittedName>
        <fullName evidence="2">Uncharacterized protein</fullName>
    </submittedName>
</protein>
<gene>
    <name evidence="2" type="ORF">FQN60_012317</name>
</gene>
<keyword evidence="3" id="KW-1185">Reference proteome</keyword>
<reference evidence="2 3" key="1">
    <citation type="submission" date="2019-08" db="EMBL/GenBank/DDBJ databases">
        <title>A chromosome-level genome assembly, high-density linkage maps, and genome scans reveal the genomic architecture of hybrid incompatibilities underlying speciation via character displacement in darters (Percidae: Etheostominae).</title>
        <authorList>
            <person name="Moran R.L."/>
            <person name="Catchen J.M."/>
            <person name="Fuller R.C."/>
        </authorList>
    </citation>
    <scope>NUCLEOTIDE SEQUENCE [LARGE SCALE GENOMIC DNA]</scope>
    <source>
        <strain evidence="2">EspeVRDwgs_2016</strain>
        <tissue evidence="2">Muscle</tissue>
    </source>
</reference>
<dbReference type="EMBL" id="VOFY01000002">
    <property type="protein sequence ID" value="KAA8595182.1"/>
    <property type="molecule type" value="Genomic_DNA"/>
</dbReference>
<proteinExistence type="predicted"/>
<evidence type="ECO:0000256" key="1">
    <source>
        <dbReference type="SAM" id="MobiDB-lite"/>
    </source>
</evidence>
<accession>A0A5J5DPI8</accession>
<evidence type="ECO:0000313" key="2">
    <source>
        <dbReference type="EMBL" id="KAA8595182.1"/>
    </source>
</evidence>
<organism evidence="2 3">
    <name type="scientific">Etheostoma spectabile</name>
    <name type="common">orangethroat darter</name>
    <dbReference type="NCBI Taxonomy" id="54343"/>
    <lineage>
        <taxon>Eukaryota</taxon>
        <taxon>Metazoa</taxon>
        <taxon>Chordata</taxon>
        <taxon>Craniata</taxon>
        <taxon>Vertebrata</taxon>
        <taxon>Euteleostomi</taxon>
        <taxon>Actinopterygii</taxon>
        <taxon>Neopterygii</taxon>
        <taxon>Teleostei</taxon>
        <taxon>Neoteleostei</taxon>
        <taxon>Acanthomorphata</taxon>
        <taxon>Eupercaria</taxon>
        <taxon>Perciformes</taxon>
        <taxon>Percoidei</taxon>
        <taxon>Percidae</taxon>
        <taxon>Etheostomatinae</taxon>
        <taxon>Etheostoma</taxon>
    </lineage>
</organism>
<feature type="compositionally biased region" description="Basic residues" evidence="1">
    <location>
        <begin position="22"/>
        <end position="34"/>
    </location>
</feature>
<dbReference type="Proteomes" id="UP000327493">
    <property type="component" value="Chromosome 2"/>
</dbReference>
<sequence>MTNIVTRQGVWLREVGKPVQRRWPQHRSIRRPRQRAGTGGKQCRALEIERSLSSAVFFKGGSKTTVTTTTVRSARLGGLARSLVAAHHHSAESDRPPKAILRHLT</sequence>
<comment type="caution">
    <text evidence="2">The sequence shown here is derived from an EMBL/GenBank/DDBJ whole genome shotgun (WGS) entry which is preliminary data.</text>
</comment>
<feature type="region of interest" description="Disordered" evidence="1">
    <location>
        <begin position="86"/>
        <end position="105"/>
    </location>
</feature>
<feature type="region of interest" description="Disordered" evidence="1">
    <location>
        <begin position="22"/>
        <end position="42"/>
    </location>
</feature>
<name>A0A5J5DPI8_9PERO</name>
<dbReference type="AlphaFoldDB" id="A0A5J5DPI8"/>
<feature type="non-terminal residue" evidence="2">
    <location>
        <position position="105"/>
    </location>
</feature>